<protein>
    <submittedName>
        <fullName evidence="1">Uncharacterized protein</fullName>
    </submittedName>
</protein>
<organism evidence="1">
    <name type="scientific">uncultured Caudovirales phage</name>
    <dbReference type="NCBI Taxonomy" id="2100421"/>
    <lineage>
        <taxon>Viruses</taxon>
        <taxon>Duplodnaviria</taxon>
        <taxon>Heunggongvirae</taxon>
        <taxon>Uroviricota</taxon>
        <taxon>Caudoviricetes</taxon>
        <taxon>Peduoviridae</taxon>
        <taxon>Maltschvirus</taxon>
        <taxon>Maltschvirus maltsch</taxon>
    </lineage>
</organism>
<accession>A0A6J5RQE8</accession>
<sequence length="51" mass="5507">MSVCNGCKDQRKIQVGPKGSFYMAFRLSKLPCVKSRTADGQCGRVKKVGAA</sequence>
<proteinExistence type="predicted"/>
<dbReference type="EMBL" id="LR797271">
    <property type="protein sequence ID" value="CAB4198242.1"/>
    <property type="molecule type" value="Genomic_DNA"/>
</dbReference>
<gene>
    <name evidence="1" type="ORF">UFOVP1309_63</name>
</gene>
<reference evidence="1" key="1">
    <citation type="submission" date="2020-05" db="EMBL/GenBank/DDBJ databases">
        <authorList>
            <person name="Chiriac C."/>
            <person name="Salcher M."/>
            <person name="Ghai R."/>
            <person name="Kavagutti S V."/>
        </authorList>
    </citation>
    <scope>NUCLEOTIDE SEQUENCE</scope>
</reference>
<evidence type="ECO:0000313" key="1">
    <source>
        <dbReference type="EMBL" id="CAB4198242.1"/>
    </source>
</evidence>
<name>A0A6J5RQE8_9CAUD</name>